<keyword evidence="8 14" id="KW-0378">Hydrolase</keyword>
<evidence type="ECO:0000256" key="5">
    <source>
        <dbReference type="ARBA" id="ARBA00015544"/>
    </source>
</evidence>
<dbReference type="EMBL" id="JANBPT010001163">
    <property type="protein sequence ID" value="KAJ1909681.1"/>
    <property type="molecule type" value="Genomic_DNA"/>
</dbReference>
<dbReference type="Pfam" id="PF06437">
    <property type="entry name" value="ISN1"/>
    <property type="match status" value="2"/>
</dbReference>
<comment type="caution">
    <text evidence="14">The sequence shown here is derived from an EMBL/GenBank/DDBJ whole genome shotgun (WGS) entry which is preliminary data.</text>
</comment>
<dbReference type="EC" id="3.1.3.99" evidence="4"/>
<evidence type="ECO:0000256" key="12">
    <source>
        <dbReference type="ARBA" id="ARBA00047413"/>
    </source>
</evidence>
<dbReference type="Proteomes" id="UP001150569">
    <property type="component" value="Unassembled WGS sequence"/>
</dbReference>
<proteinExistence type="inferred from homology"/>
<reference evidence="14" key="1">
    <citation type="submission" date="2022-07" db="EMBL/GenBank/DDBJ databases">
        <title>Phylogenomic reconstructions and comparative analyses of Kickxellomycotina fungi.</title>
        <authorList>
            <person name="Reynolds N.K."/>
            <person name="Stajich J.E."/>
            <person name="Barry K."/>
            <person name="Grigoriev I.V."/>
            <person name="Crous P."/>
            <person name="Smith M.E."/>
        </authorList>
    </citation>
    <scope>NUCLEOTIDE SEQUENCE</scope>
    <source>
        <strain evidence="14">RSA 861</strain>
    </source>
</reference>
<evidence type="ECO:0000256" key="7">
    <source>
        <dbReference type="ARBA" id="ARBA00022741"/>
    </source>
</evidence>
<feature type="compositionally biased region" description="Polar residues" evidence="13">
    <location>
        <begin position="63"/>
        <end position="81"/>
    </location>
</feature>
<dbReference type="GO" id="GO:0000287">
    <property type="term" value="F:magnesium ion binding"/>
    <property type="evidence" value="ECO:0007669"/>
    <property type="project" value="InterPro"/>
</dbReference>
<evidence type="ECO:0000256" key="2">
    <source>
        <dbReference type="ARBA" id="ARBA00005307"/>
    </source>
</evidence>
<dbReference type="InterPro" id="IPR036412">
    <property type="entry name" value="HAD-like_sf"/>
</dbReference>
<dbReference type="PANTHER" id="PTHR28213">
    <property type="entry name" value="IMP-SPECIFIC 5'-NUCLEOTIDASE 1"/>
    <property type="match status" value="1"/>
</dbReference>
<protein>
    <recommendedName>
        <fullName evidence="5">IMP-specific 5'-nucleotidase 1</fullName>
        <ecNumber evidence="4">3.1.3.99</ecNumber>
    </recommendedName>
</protein>
<keyword evidence="6" id="KW-0479">Metal-binding</keyword>
<name>A0A9W7ZRE3_9FUNG</name>
<dbReference type="PANTHER" id="PTHR28213:SF1">
    <property type="entry name" value="IMP-SPECIFIC 5'-NUCLEOTIDASE 1"/>
    <property type="match status" value="1"/>
</dbReference>
<dbReference type="GO" id="GO:0071592">
    <property type="term" value="P:nicotinic acid riboside biosynthetic process"/>
    <property type="evidence" value="ECO:0007669"/>
    <property type="project" value="TreeGrafter"/>
</dbReference>
<dbReference type="OrthoDB" id="185373at2759"/>
<keyword evidence="15" id="KW-1185">Reference proteome</keyword>
<gene>
    <name evidence="14" type="primary">ISN1_2</name>
    <name evidence="14" type="ORF">IWQ60_011039</name>
</gene>
<organism evidence="14 15">
    <name type="scientific">Tieghemiomyces parasiticus</name>
    <dbReference type="NCBI Taxonomy" id="78921"/>
    <lineage>
        <taxon>Eukaryota</taxon>
        <taxon>Fungi</taxon>
        <taxon>Fungi incertae sedis</taxon>
        <taxon>Zoopagomycota</taxon>
        <taxon>Kickxellomycotina</taxon>
        <taxon>Dimargaritomycetes</taxon>
        <taxon>Dimargaritales</taxon>
        <taxon>Dimargaritaceae</taxon>
        <taxon>Tieghemiomyces</taxon>
    </lineage>
</organism>
<accession>A0A9W7ZRE3</accession>
<evidence type="ECO:0000256" key="13">
    <source>
        <dbReference type="SAM" id="MobiDB-lite"/>
    </source>
</evidence>
<evidence type="ECO:0000313" key="14">
    <source>
        <dbReference type="EMBL" id="KAJ1909681.1"/>
    </source>
</evidence>
<dbReference type="GO" id="GO:0008253">
    <property type="term" value="F:5'-nucleotidase activity"/>
    <property type="evidence" value="ECO:0007669"/>
    <property type="project" value="InterPro"/>
</dbReference>
<dbReference type="GO" id="GO:0005524">
    <property type="term" value="F:ATP binding"/>
    <property type="evidence" value="ECO:0007669"/>
    <property type="project" value="UniProtKB-KW"/>
</dbReference>
<dbReference type="AlphaFoldDB" id="A0A9W7ZRE3"/>
<evidence type="ECO:0000256" key="1">
    <source>
        <dbReference type="ARBA" id="ARBA00001946"/>
    </source>
</evidence>
<evidence type="ECO:0000256" key="4">
    <source>
        <dbReference type="ARBA" id="ARBA00012894"/>
    </source>
</evidence>
<keyword evidence="9" id="KW-0067">ATP-binding</keyword>
<keyword evidence="10" id="KW-0460">Magnesium</keyword>
<evidence type="ECO:0000313" key="15">
    <source>
        <dbReference type="Proteomes" id="UP001150569"/>
    </source>
</evidence>
<evidence type="ECO:0000256" key="3">
    <source>
        <dbReference type="ARBA" id="ARBA00011881"/>
    </source>
</evidence>
<evidence type="ECO:0000256" key="11">
    <source>
        <dbReference type="ARBA" id="ARBA00023080"/>
    </source>
</evidence>
<dbReference type="SUPFAM" id="SSF56784">
    <property type="entry name" value="HAD-like"/>
    <property type="match status" value="1"/>
</dbReference>
<comment type="subunit">
    <text evidence="3">Homotetramer.</text>
</comment>
<keyword evidence="7" id="KW-0547">Nucleotide-binding</keyword>
<comment type="cofactor">
    <cofactor evidence="1">
        <name>Mg(2+)</name>
        <dbReference type="ChEBI" id="CHEBI:18420"/>
    </cofactor>
</comment>
<sequence>MTSLYRVNYHLRAHKRDPLIEFIKSMLLTPFVLHATPATTETGANASDPVDAYGGPQRPLVPTSPNVTDTSTWLSASQASVENPPDSLEGPHSARAALLTGPNTDAARANELRYAEIMGDVEDLIAEHIAMTARGLDKYSRLRRLVPTVGTFFTPLPLRSAFLAANARDAIASRRYVPPSFNELRRILNSAQVTASAPYLRFVTFDGDMTLYPDGMTFVADNPIADQIIALLRHDVAVAVVTAAGYATDTTRYEARLVGLLARFAEADLTPEQLTRFYVLGGECNYLFQGTPAAGLRYIPEDAYRTSLSDWSDTDIQRFLDVAELNLRQCVRDMRLPATVLRKPRAVGLVPSGRLYREQLDECALSTQQCLLQYNKASSPDQGKIPFCAFNGGSDVWVDVGNKLIGVQLLQNHLAYAPRETLHVGDQFLSTGNDLATRTTCSTCWIISPEETEGILGEVLEHLDQRNTNAPVTGPE</sequence>
<dbReference type="GO" id="GO:0071590">
    <property type="term" value="P:nicotinamide riboside biosynthetic process"/>
    <property type="evidence" value="ECO:0007669"/>
    <property type="project" value="TreeGrafter"/>
</dbReference>
<evidence type="ECO:0000256" key="8">
    <source>
        <dbReference type="ARBA" id="ARBA00022801"/>
    </source>
</evidence>
<evidence type="ECO:0000256" key="10">
    <source>
        <dbReference type="ARBA" id="ARBA00022842"/>
    </source>
</evidence>
<comment type="similarity">
    <text evidence="2">Belongs to the ISN1 family.</text>
</comment>
<dbReference type="GO" id="GO:0006190">
    <property type="term" value="P:inosine salvage"/>
    <property type="evidence" value="ECO:0007669"/>
    <property type="project" value="InterPro"/>
</dbReference>
<keyword evidence="11" id="KW-0546">Nucleotide metabolism</keyword>
<evidence type="ECO:0000256" key="6">
    <source>
        <dbReference type="ARBA" id="ARBA00022723"/>
    </source>
</evidence>
<dbReference type="GO" id="GO:0009117">
    <property type="term" value="P:nucleotide metabolic process"/>
    <property type="evidence" value="ECO:0007669"/>
    <property type="project" value="UniProtKB-KW"/>
</dbReference>
<comment type="catalytic activity">
    <reaction evidence="12">
        <text>IMP + H2O = inosine + phosphate</text>
        <dbReference type="Rhea" id="RHEA:27718"/>
        <dbReference type="ChEBI" id="CHEBI:15377"/>
        <dbReference type="ChEBI" id="CHEBI:17596"/>
        <dbReference type="ChEBI" id="CHEBI:43474"/>
        <dbReference type="ChEBI" id="CHEBI:58053"/>
        <dbReference type="EC" id="3.1.3.99"/>
    </reaction>
</comment>
<dbReference type="InterPro" id="IPR009453">
    <property type="entry name" value="ISN1"/>
</dbReference>
<feature type="region of interest" description="Disordered" evidence="13">
    <location>
        <begin position="40"/>
        <end position="92"/>
    </location>
</feature>
<evidence type="ECO:0000256" key="9">
    <source>
        <dbReference type="ARBA" id="ARBA00022840"/>
    </source>
</evidence>